<dbReference type="KEGG" id="gba:J421_3881"/>
<accession>W0RPK0</accession>
<dbReference type="STRING" id="861299.J421_3881"/>
<keyword evidence="1" id="KW-0812">Transmembrane</keyword>
<keyword evidence="3" id="KW-1185">Reference proteome</keyword>
<dbReference type="HOGENOM" id="CLU_1710651_0_0_0"/>
<organism evidence="2 3">
    <name type="scientific">Gemmatirosa kalamazoonensis</name>
    <dbReference type="NCBI Taxonomy" id="861299"/>
    <lineage>
        <taxon>Bacteria</taxon>
        <taxon>Pseudomonadati</taxon>
        <taxon>Gemmatimonadota</taxon>
        <taxon>Gemmatimonadia</taxon>
        <taxon>Gemmatimonadales</taxon>
        <taxon>Gemmatimonadaceae</taxon>
        <taxon>Gemmatirosa</taxon>
    </lineage>
</organism>
<proteinExistence type="predicted"/>
<keyword evidence="1" id="KW-1133">Transmembrane helix</keyword>
<dbReference type="Pfam" id="PF12040">
    <property type="entry name" value="DUF3526"/>
    <property type="match status" value="1"/>
</dbReference>
<dbReference type="AlphaFoldDB" id="W0RPK0"/>
<reference evidence="2 3" key="1">
    <citation type="journal article" date="2014" name="Genome Announc.">
        <title>Genome Sequence and Methylome of Soil Bacterium Gemmatirosa kalamazoonensis KBS708T, a Member of the Rarely Cultivated Gemmatimonadetes Phylum.</title>
        <authorList>
            <person name="Debruyn J.M."/>
            <person name="Radosevich M."/>
            <person name="Wommack K.E."/>
            <person name="Polson S.W."/>
            <person name="Hauser L.J."/>
            <person name="Fawaz M.N."/>
            <person name="Korlach J."/>
            <person name="Tsai Y.C."/>
        </authorList>
    </citation>
    <scope>NUCLEOTIDE SEQUENCE [LARGE SCALE GENOMIC DNA]</scope>
    <source>
        <strain evidence="2 3">KBS708</strain>
    </source>
</reference>
<dbReference type="InParanoid" id="W0RPK0"/>
<keyword evidence="1" id="KW-0472">Membrane</keyword>
<dbReference type="Proteomes" id="UP000019151">
    <property type="component" value="Chromosome"/>
</dbReference>
<dbReference type="InterPro" id="IPR021913">
    <property type="entry name" value="DUF3526"/>
</dbReference>
<evidence type="ECO:0000313" key="2">
    <source>
        <dbReference type="EMBL" id="AHG91418.1"/>
    </source>
</evidence>
<evidence type="ECO:0000313" key="3">
    <source>
        <dbReference type="Proteomes" id="UP000019151"/>
    </source>
</evidence>
<name>W0RPK0_9BACT</name>
<evidence type="ECO:0000256" key="1">
    <source>
        <dbReference type="SAM" id="Phobius"/>
    </source>
</evidence>
<protein>
    <submittedName>
        <fullName evidence="2">Uncharacterized protein</fullName>
    </submittedName>
</protein>
<gene>
    <name evidence="2" type="ORF">J421_3881</name>
</gene>
<sequence>MRRKRALLRGAANERRRERDAQAALAAWIDALSPAGAFARFAETVVGTGAPALSRWERAVDDHQARLEAATFDRPYGTELFAARERYLRITYLPNAFDPGGRVPRYDELPAFSAPAPDLAADVRAALPSLGALLAHALVCLLLAAHAVLRMEV</sequence>
<dbReference type="EMBL" id="CP007128">
    <property type="protein sequence ID" value="AHG91418.1"/>
    <property type="molecule type" value="Genomic_DNA"/>
</dbReference>
<feature type="transmembrane region" description="Helical" evidence="1">
    <location>
        <begin position="130"/>
        <end position="149"/>
    </location>
</feature>